<accession>A0ABT9WMC3</accession>
<evidence type="ECO:0000259" key="2">
    <source>
        <dbReference type="PROSITE" id="PS51782"/>
    </source>
</evidence>
<gene>
    <name evidence="3" type="ORF">J2S08_000205</name>
</gene>
<feature type="domain" description="LysM" evidence="2">
    <location>
        <begin position="169"/>
        <end position="219"/>
    </location>
</feature>
<comment type="caution">
    <text evidence="3">The sequence shown here is derived from an EMBL/GenBank/DDBJ whole genome shotgun (WGS) entry which is preliminary data.</text>
</comment>
<evidence type="ECO:0000313" key="3">
    <source>
        <dbReference type="EMBL" id="MDQ0174374.1"/>
    </source>
</evidence>
<dbReference type="SMART" id="SM00257">
    <property type="entry name" value="LysM"/>
    <property type="match status" value="1"/>
</dbReference>
<proteinExistence type="predicted"/>
<dbReference type="Proteomes" id="UP001223586">
    <property type="component" value="Unassembled WGS sequence"/>
</dbReference>
<dbReference type="PANTHER" id="PTHR34700">
    <property type="entry name" value="POTASSIUM BINDING PROTEIN KBP"/>
    <property type="match status" value="1"/>
</dbReference>
<evidence type="ECO:0000313" key="4">
    <source>
        <dbReference type="Proteomes" id="UP001223586"/>
    </source>
</evidence>
<feature type="compositionally biased region" description="Basic and acidic residues" evidence="1">
    <location>
        <begin position="146"/>
        <end position="155"/>
    </location>
</feature>
<dbReference type="Gene3D" id="3.10.350.10">
    <property type="entry name" value="LysM domain"/>
    <property type="match status" value="1"/>
</dbReference>
<protein>
    <submittedName>
        <fullName evidence="3">Nucleoid-associated protein YgaU</fullName>
    </submittedName>
</protein>
<dbReference type="CDD" id="cd00118">
    <property type="entry name" value="LysM"/>
    <property type="match status" value="1"/>
</dbReference>
<evidence type="ECO:0000256" key="1">
    <source>
        <dbReference type="SAM" id="MobiDB-lite"/>
    </source>
</evidence>
<reference evidence="3 4" key="1">
    <citation type="submission" date="2023-07" db="EMBL/GenBank/DDBJ databases">
        <title>Genomic Encyclopedia of Type Strains, Phase IV (KMG-IV): sequencing the most valuable type-strain genomes for metagenomic binning, comparative biology and taxonomic classification.</title>
        <authorList>
            <person name="Goeker M."/>
        </authorList>
    </citation>
    <scope>NUCLEOTIDE SEQUENCE [LARGE SCALE GENOMIC DNA]</scope>
    <source>
        <strain evidence="3 4">DSM 23837</strain>
    </source>
</reference>
<feature type="region of interest" description="Disordered" evidence="1">
    <location>
        <begin position="146"/>
        <end position="171"/>
    </location>
</feature>
<dbReference type="InterPro" id="IPR018392">
    <property type="entry name" value="LysM"/>
</dbReference>
<dbReference type="RefSeq" id="WP_307225788.1">
    <property type="nucleotide sequence ID" value="NZ_JAUSTT010000001.1"/>
</dbReference>
<keyword evidence="4" id="KW-1185">Reference proteome</keyword>
<sequence length="220" mass="25175">MNNRIEFWLSFNNGAEKIRLPVNPPTLEMKTPFSNTDIEVAQLGEFTVIGERGLAEFSFHSFFPSRYNASYCEYSGFLSPNEFVAIIERWRDTRRPIRFLVTGTQINYAVTIREFEREIERAGAAGDIYYTLALKEYRFLKTKVEETTKPAEKQRPPVVNDGSAGPANKSYTIKKGDNLSKIAKEVYGNANDWRKIYEANKDVIGANPNLIYPDKKLVIP</sequence>
<name>A0ABT9WMC3_9BACI</name>
<organism evidence="3 4">
    <name type="scientific">Bacillus chungangensis</name>
    <dbReference type="NCBI Taxonomy" id="587633"/>
    <lineage>
        <taxon>Bacteria</taxon>
        <taxon>Bacillati</taxon>
        <taxon>Bacillota</taxon>
        <taxon>Bacilli</taxon>
        <taxon>Bacillales</taxon>
        <taxon>Bacillaceae</taxon>
        <taxon>Bacillus</taxon>
    </lineage>
</organism>
<dbReference type="PANTHER" id="PTHR34700:SF4">
    <property type="entry name" value="PHAGE-LIKE ELEMENT PBSX PROTEIN XKDP"/>
    <property type="match status" value="1"/>
</dbReference>
<dbReference type="PROSITE" id="PS51782">
    <property type="entry name" value="LYSM"/>
    <property type="match status" value="1"/>
</dbReference>
<dbReference type="EMBL" id="JAUSTT010000001">
    <property type="protein sequence ID" value="MDQ0174374.1"/>
    <property type="molecule type" value="Genomic_DNA"/>
</dbReference>
<dbReference type="Pfam" id="PF01476">
    <property type="entry name" value="LysM"/>
    <property type="match status" value="1"/>
</dbReference>
<dbReference type="InterPro" id="IPR052196">
    <property type="entry name" value="Bact_Kbp"/>
</dbReference>
<dbReference type="SUPFAM" id="SSF54106">
    <property type="entry name" value="LysM domain"/>
    <property type="match status" value="1"/>
</dbReference>
<dbReference type="InterPro" id="IPR036779">
    <property type="entry name" value="LysM_dom_sf"/>
</dbReference>